<dbReference type="InterPro" id="IPR033889">
    <property type="entry name" value="LanC"/>
</dbReference>
<dbReference type="PRINTS" id="PR01955">
    <property type="entry name" value="LANCFRANKIA"/>
</dbReference>
<proteinExistence type="predicted"/>
<keyword evidence="2" id="KW-1185">Reference proteome</keyword>
<dbReference type="Proteomes" id="UP000625527">
    <property type="component" value="Unassembled WGS sequence"/>
</dbReference>
<protein>
    <submittedName>
        <fullName evidence="1">Lanthionine synthetase C family protein</fullName>
    </submittedName>
</protein>
<dbReference type="CDD" id="cd04793">
    <property type="entry name" value="LanC"/>
    <property type="match status" value="1"/>
</dbReference>
<gene>
    <name evidence="1" type="ORF">IHE71_17440</name>
</gene>
<dbReference type="SUPFAM" id="SSF158745">
    <property type="entry name" value="LanC-like"/>
    <property type="match status" value="1"/>
</dbReference>
<dbReference type="RefSeq" id="WP_192864028.1">
    <property type="nucleotide sequence ID" value="NZ_JADAQT010000102.1"/>
</dbReference>
<dbReference type="SMART" id="SM01260">
    <property type="entry name" value="LANC_like"/>
    <property type="match status" value="1"/>
</dbReference>
<dbReference type="Gene3D" id="1.50.10.20">
    <property type="match status" value="1"/>
</dbReference>
<comment type="caution">
    <text evidence="1">The sequence shown here is derived from an EMBL/GenBank/DDBJ whole genome shotgun (WGS) entry which is preliminary data.</text>
</comment>
<dbReference type="EMBL" id="JADAQT010000102">
    <property type="protein sequence ID" value="MBE1877475.1"/>
    <property type="molecule type" value="Genomic_DNA"/>
</dbReference>
<dbReference type="PRINTS" id="PR01950">
    <property type="entry name" value="LANCSUPER"/>
</dbReference>
<evidence type="ECO:0000313" key="2">
    <source>
        <dbReference type="Proteomes" id="UP000625527"/>
    </source>
</evidence>
<dbReference type="InterPro" id="IPR007822">
    <property type="entry name" value="LANC-like"/>
</dbReference>
<organism evidence="1 2">
    <name type="scientific">Myceligenerans pegani</name>
    <dbReference type="NCBI Taxonomy" id="2776917"/>
    <lineage>
        <taxon>Bacteria</taxon>
        <taxon>Bacillati</taxon>
        <taxon>Actinomycetota</taxon>
        <taxon>Actinomycetes</taxon>
        <taxon>Micrococcales</taxon>
        <taxon>Promicromonosporaceae</taxon>
        <taxon>Myceligenerans</taxon>
    </lineage>
</organism>
<evidence type="ECO:0000313" key="1">
    <source>
        <dbReference type="EMBL" id="MBE1877475.1"/>
    </source>
</evidence>
<reference evidence="1 2" key="1">
    <citation type="submission" date="2020-10" db="EMBL/GenBank/DDBJ databases">
        <title>Myceligenerans pegani sp. nov., an endophytic actinomycete isolated from Peganum harmala L. in Xinjiang, China.</title>
        <authorList>
            <person name="Xin L."/>
        </authorList>
    </citation>
    <scope>NUCLEOTIDE SEQUENCE [LARGE SCALE GENOMIC DNA]</scope>
    <source>
        <strain evidence="1 2">TRM65318</strain>
    </source>
</reference>
<dbReference type="Pfam" id="PF05147">
    <property type="entry name" value="LANC_like"/>
    <property type="match status" value="1"/>
</dbReference>
<accession>A0ABR9N1D6</accession>
<sequence>MTALHALGNGLAGTLLRQAVDARHTGRWEHADATLRAMTRQPIAAHPDQVGLYHGAPAVAYALRAASRPAYQGLSDCLDDAVARITTQRLTAAERRLDAGRPPRMSEYDLISGLTGLTALLLYTGTSTDLLHRGLTYLTRLLTEPVAVDGTPVPGWWTTDSPRGIPDPAQPTGHGNFGLAHGVTGPVALLALAALAGHTVPGQLDALRHTIMLLTDWARPLSDGAGYAWPEHVTLDQWAAGPPPTARRTRPSWCYGSPGITRALQITAQATQDENLQRQAETILTGCLTDPAQLDQLTDTSACHGWAGLILTASHAAADALPGSTLPDLLPDLQERFDTTVRNAPTSRARGLLTGEDGVILTRRIVPSTHLTDPAGWQTCLLLNA</sequence>
<name>A0ABR9N1D6_9MICO</name>